<feature type="chain" id="PRO_5045363649" evidence="2">
    <location>
        <begin position="27"/>
        <end position="391"/>
    </location>
</feature>
<evidence type="ECO:0000313" key="4">
    <source>
        <dbReference type="Proteomes" id="UP000670776"/>
    </source>
</evidence>
<dbReference type="Gene3D" id="3.60.70.12">
    <property type="entry name" value="L-amino peptidase D-ALA esterase/amidase"/>
    <property type="match status" value="1"/>
</dbReference>
<dbReference type="CDD" id="cd02253">
    <property type="entry name" value="DmpA"/>
    <property type="match status" value="1"/>
</dbReference>
<sequence>MNLIIKLFASALALVFFSISLQSIHAQQKLRARDLGIPFEGKTGTYNAITDVFGVMVGYKTLIKDQDDLSTQNGSVRTGVTVILPKGKSETPVPAGWFCLNGDGEMTGTTFIEEYGFNTGPIGITNTNSVGVVRDAIGEWNIKNFSSGNAFDFAFGLPVVAETFDGVLNDINGLHIKKQDVFEALNTAKPGPVEEGNVGGGTGMCLFYYKGGSGTASREITIANQKYTLGAFVQGNFGARKDLIIAGIPVGLELTSAQPIINSKEKDGSIIVIVATDAPLLPTQLKQIAKRVSIGIAKTGGFGRNSSGDIFLAFSTATPEFDKETKLINWKSIPKGHMDALYNATVEATEEAVINALVAAETMQGINGNTFFEIPKTELQDILKKYNRLKK</sequence>
<accession>A0ABS4BTZ7</accession>
<evidence type="ECO:0000256" key="1">
    <source>
        <dbReference type="ARBA" id="ARBA00007068"/>
    </source>
</evidence>
<dbReference type="Proteomes" id="UP000670776">
    <property type="component" value="Unassembled WGS sequence"/>
</dbReference>
<keyword evidence="4" id="KW-1185">Reference proteome</keyword>
<protein>
    <submittedName>
        <fullName evidence="3">P1 family peptidase</fullName>
    </submittedName>
</protein>
<evidence type="ECO:0000313" key="3">
    <source>
        <dbReference type="EMBL" id="MBP0904059.1"/>
    </source>
</evidence>
<dbReference type="PANTHER" id="PTHR36512">
    <property type="entry name" value="D-AMINOPEPTIDASE"/>
    <property type="match status" value="1"/>
</dbReference>
<comment type="caution">
    <text evidence="3">The sequence shown here is derived from an EMBL/GenBank/DDBJ whole genome shotgun (WGS) entry which is preliminary data.</text>
</comment>
<dbReference type="RefSeq" id="WP_209654957.1">
    <property type="nucleotide sequence ID" value="NZ_JAGJCB010000007.1"/>
</dbReference>
<organism evidence="3 4">
    <name type="scientific">Mariniflexile gromovii</name>
    <dbReference type="NCBI Taxonomy" id="362523"/>
    <lineage>
        <taxon>Bacteria</taxon>
        <taxon>Pseudomonadati</taxon>
        <taxon>Bacteroidota</taxon>
        <taxon>Flavobacteriia</taxon>
        <taxon>Flavobacteriales</taxon>
        <taxon>Flavobacteriaceae</taxon>
        <taxon>Mariniflexile</taxon>
    </lineage>
</organism>
<dbReference type="Pfam" id="PF03576">
    <property type="entry name" value="Peptidase_S58"/>
    <property type="match status" value="1"/>
</dbReference>
<gene>
    <name evidence="3" type="ORF">J8H85_09480</name>
</gene>
<reference evidence="3 4" key="1">
    <citation type="submission" date="2021-04" db="EMBL/GenBank/DDBJ databases">
        <title>Mariniflexile gromovii gen. nov., sp. nov., a gliding bacterium isolated from the sea urchin Strongylocentrotus intermedius.</title>
        <authorList>
            <person name="Ko S."/>
            <person name="Le V."/>
            <person name="Ahn C.-Y."/>
            <person name="Oh H.-M."/>
        </authorList>
    </citation>
    <scope>NUCLEOTIDE SEQUENCE [LARGE SCALE GENOMIC DNA]</scope>
    <source>
        <strain evidence="3 4">KCTC 12570</strain>
    </source>
</reference>
<proteinExistence type="inferred from homology"/>
<keyword evidence="2" id="KW-0732">Signal</keyword>
<dbReference type="EMBL" id="JAGJCB010000007">
    <property type="protein sequence ID" value="MBP0904059.1"/>
    <property type="molecule type" value="Genomic_DNA"/>
</dbReference>
<dbReference type="InterPro" id="IPR016117">
    <property type="entry name" value="ArgJ-like_dom_sf"/>
</dbReference>
<dbReference type="PANTHER" id="PTHR36512:SF3">
    <property type="entry name" value="BLR5678 PROTEIN"/>
    <property type="match status" value="1"/>
</dbReference>
<dbReference type="SUPFAM" id="SSF56266">
    <property type="entry name" value="DmpA/ArgJ-like"/>
    <property type="match status" value="1"/>
</dbReference>
<evidence type="ECO:0000256" key="2">
    <source>
        <dbReference type="SAM" id="SignalP"/>
    </source>
</evidence>
<feature type="signal peptide" evidence="2">
    <location>
        <begin position="1"/>
        <end position="26"/>
    </location>
</feature>
<comment type="similarity">
    <text evidence="1">Belongs to the peptidase S58 family.</text>
</comment>
<name>A0ABS4BTZ7_9FLAO</name>
<dbReference type="InterPro" id="IPR005321">
    <property type="entry name" value="Peptidase_S58_DmpA"/>
</dbReference>